<gene>
    <name evidence="1" type="ORF">JAAARDRAFT_193534</name>
</gene>
<dbReference type="HOGENOM" id="CLU_066045_1_0_1"/>
<name>A0A067Q624_9AGAM</name>
<evidence type="ECO:0000313" key="2">
    <source>
        <dbReference type="Proteomes" id="UP000027265"/>
    </source>
</evidence>
<dbReference type="AlphaFoldDB" id="A0A067Q624"/>
<accession>A0A067Q624</accession>
<reference evidence="2" key="1">
    <citation type="journal article" date="2014" name="Proc. Natl. Acad. Sci. U.S.A.">
        <title>Extensive sampling of basidiomycete genomes demonstrates inadequacy of the white-rot/brown-rot paradigm for wood decay fungi.</title>
        <authorList>
            <person name="Riley R."/>
            <person name="Salamov A.A."/>
            <person name="Brown D.W."/>
            <person name="Nagy L.G."/>
            <person name="Floudas D."/>
            <person name="Held B.W."/>
            <person name="Levasseur A."/>
            <person name="Lombard V."/>
            <person name="Morin E."/>
            <person name="Otillar R."/>
            <person name="Lindquist E.A."/>
            <person name="Sun H."/>
            <person name="LaButti K.M."/>
            <person name="Schmutz J."/>
            <person name="Jabbour D."/>
            <person name="Luo H."/>
            <person name="Baker S.E."/>
            <person name="Pisabarro A.G."/>
            <person name="Walton J.D."/>
            <person name="Blanchette R.A."/>
            <person name="Henrissat B."/>
            <person name="Martin F."/>
            <person name="Cullen D."/>
            <person name="Hibbett D.S."/>
            <person name="Grigoriev I.V."/>
        </authorList>
    </citation>
    <scope>NUCLEOTIDE SEQUENCE [LARGE SCALE GENOMIC DNA]</scope>
    <source>
        <strain evidence="2">MUCL 33604</strain>
    </source>
</reference>
<dbReference type="EMBL" id="KL197718">
    <property type="protein sequence ID" value="KDQ58061.1"/>
    <property type="molecule type" value="Genomic_DNA"/>
</dbReference>
<dbReference type="OrthoDB" id="2839137at2759"/>
<proteinExistence type="predicted"/>
<evidence type="ECO:0000313" key="1">
    <source>
        <dbReference type="EMBL" id="KDQ58061.1"/>
    </source>
</evidence>
<protein>
    <submittedName>
        <fullName evidence="1">Uncharacterized protein</fullName>
    </submittedName>
</protein>
<dbReference type="Proteomes" id="UP000027265">
    <property type="component" value="Unassembled WGS sequence"/>
</dbReference>
<dbReference type="InParanoid" id="A0A067Q624"/>
<sequence>MQWRAYAASRAVLGSAPLASDPILLLRSGSAFSRWNYTRNFIRSISLKARSPQDLWHLDPLRLTRNDFHDLSNRSSVKVKHRASKSGLIHYHRILTPTSLKYIPFPPDTKGFFYYLPNVRATTPLFASGVRFRVTGSRNPKSFESGKDLKLPNGLTWSIPLYFIRIMPQYLIFKQLIYWHGFHALRNLPRAHGSNVPNPEKTPMAPILHSLFQAFELDFGSWSRDLWVIAGDRHISFLRLTELVVDKRMGMYGMPYQGSAICFFEPIVDPAKPSARILGIRIHKVVTPVQLTKPDRPYDGYIPEPVEGQFLMTRTLKGDLVPWTCNLDDPPESLAALGRLSDPRKPPPWLAKGK</sequence>
<organism evidence="1 2">
    <name type="scientific">Jaapia argillacea MUCL 33604</name>
    <dbReference type="NCBI Taxonomy" id="933084"/>
    <lineage>
        <taxon>Eukaryota</taxon>
        <taxon>Fungi</taxon>
        <taxon>Dikarya</taxon>
        <taxon>Basidiomycota</taxon>
        <taxon>Agaricomycotina</taxon>
        <taxon>Agaricomycetes</taxon>
        <taxon>Agaricomycetidae</taxon>
        <taxon>Jaapiales</taxon>
        <taxon>Jaapiaceae</taxon>
        <taxon>Jaapia</taxon>
    </lineage>
</organism>
<keyword evidence="2" id="KW-1185">Reference proteome</keyword>